<name>A0A3N4I1K6_ASCIM</name>
<protein>
    <submittedName>
        <fullName evidence="1">Uncharacterized protein</fullName>
    </submittedName>
</protein>
<keyword evidence="2" id="KW-1185">Reference proteome</keyword>
<sequence>MYHGCLYLLVALQTHDSTGALPLALLHPKKPPITPSDRKPMRAAKSVQHIAAYETRCGGHSISSIYNTPIHRSRQANDDLRSYHIDILAA</sequence>
<dbReference type="Proteomes" id="UP000275078">
    <property type="component" value="Unassembled WGS sequence"/>
</dbReference>
<dbReference type="AlphaFoldDB" id="A0A3N4I1K6"/>
<reference evidence="1 2" key="1">
    <citation type="journal article" date="2018" name="Nat. Ecol. Evol.">
        <title>Pezizomycetes genomes reveal the molecular basis of ectomycorrhizal truffle lifestyle.</title>
        <authorList>
            <person name="Murat C."/>
            <person name="Payen T."/>
            <person name="Noel B."/>
            <person name="Kuo A."/>
            <person name="Morin E."/>
            <person name="Chen J."/>
            <person name="Kohler A."/>
            <person name="Krizsan K."/>
            <person name="Balestrini R."/>
            <person name="Da Silva C."/>
            <person name="Montanini B."/>
            <person name="Hainaut M."/>
            <person name="Levati E."/>
            <person name="Barry K.W."/>
            <person name="Belfiori B."/>
            <person name="Cichocki N."/>
            <person name="Clum A."/>
            <person name="Dockter R.B."/>
            <person name="Fauchery L."/>
            <person name="Guy J."/>
            <person name="Iotti M."/>
            <person name="Le Tacon F."/>
            <person name="Lindquist E.A."/>
            <person name="Lipzen A."/>
            <person name="Malagnac F."/>
            <person name="Mello A."/>
            <person name="Molinier V."/>
            <person name="Miyauchi S."/>
            <person name="Poulain J."/>
            <person name="Riccioni C."/>
            <person name="Rubini A."/>
            <person name="Sitrit Y."/>
            <person name="Splivallo R."/>
            <person name="Traeger S."/>
            <person name="Wang M."/>
            <person name="Zifcakova L."/>
            <person name="Wipf D."/>
            <person name="Zambonelli A."/>
            <person name="Paolocci F."/>
            <person name="Nowrousian M."/>
            <person name="Ottonello S."/>
            <person name="Baldrian P."/>
            <person name="Spatafora J.W."/>
            <person name="Henrissat B."/>
            <person name="Nagy L.G."/>
            <person name="Aury J.M."/>
            <person name="Wincker P."/>
            <person name="Grigoriev I.V."/>
            <person name="Bonfante P."/>
            <person name="Martin F.M."/>
        </authorList>
    </citation>
    <scope>NUCLEOTIDE SEQUENCE [LARGE SCALE GENOMIC DNA]</scope>
    <source>
        <strain evidence="1 2">RN42</strain>
    </source>
</reference>
<accession>A0A3N4I1K6</accession>
<gene>
    <name evidence="1" type="ORF">BJ508DRAFT_143571</name>
</gene>
<dbReference type="EMBL" id="ML119701">
    <property type="protein sequence ID" value="RPA79276.1"/>
    <property type="molecule type" value="Genomic_DNA"/>
</dbReference>
<proteinExistence type="predicted"/>
<evidence type="ECO:0000313" key="1">
    <source>
        <dbReference type="EMBL" id="RPA79276.1"/>
    </source>
</evidence>
<evidence type="ECO:0000313" key="2">
    <source>
        <dbReference type="Proteomes" id="UP000275078"/>
    </source>
</evidence>
<organism evidence="1 2">
    <name type="scientific">Ascobolus immersus RN42</name>
    <dbReference type="NCBI Taxonomy" id="1160509"/>
    <lineage>
        <taxon>Eukaryota</taxon>
        <taxon>Fungi</taxon>
        <taxon>Dikarya</taxon>
        <taxon>Ascomycota</taxon>
        <taxon>Pezizomycotina</taxon>
        <taxon>Pezizomycetes</taxon>
        <taxon>Pezizales</taxon>
        <taxon>Ascobolaceae</taxon>
        <taxon>Ascobolus</taxon>
    </lineage>
</organism>